<keyword evidence="1" id="KW-0472">Membrane</keyword>
<sequence>METQIKQTVWGTRSVSFWITLILASGIIFIGLRFIMLPHVGAVGYGVSFNNVSDAAYGQIKGIRDIFTGISLLPLLIMRMRKAVASVFTAAVIVPVADFFIVLSNNGAADTEHLLIHGITALAMIVNSILLFQTKP</sequence>
<feature type="transmembrane region" description="Helical" evidence="1">
    <location>
        <begin position="83"/>
        <end position="102"/>
    </location>
</feature>
<keyword evidence="3" id="KW-1185">Reference proteome</keyword>
<feature type="transmembrane region" description="Helical" evidence="1">
    <location>
        <begin position="114"/>
        <end position="132"/>
    </location>
</feature>
<name>A0ABP9FWT6_9SPHI</name>
<organism evidence="2 3">
    <name type="scientific">Mucilaginibacter defluvii</name>
    <dbReference type="NCBI Taxonomy" id="1196019"/>
    <lineage>
        <taxon>Bacteria</taxon>
        <taxon>Pseudomonadati</taxon>
        <taxon>Bacteroidota</taxon>
        <taxon>Sphingobacteriia</taxon>
        <taxon>Sphingobacteriales</taxon>
        <taxon>Sphingobacteriaceae</taxon>
        <taxon>Mucilaginibacter</taxon>
    </lineage>
</organism>
<dbReference type="InterPro" id="IPR025363">
    <property type="entry name" value="DUF4267"/>
</dbReference>
<gene>
    <name evidence="2" type="ORF">GCM10023313_23230</name>
</gene>
<dbReference type="RefSeq" id="WP_345331367.1">
    <property type="nucleotide sequence ID" value="NZ_BAABJI010000002.1"/>
</dbReference>
<protein>
    <submittedName>
        <fullName evidence="2">DUF4267 domain-containing protein</fullName>
    </submittedName>
</protein>
<evidence type="ECO:0000313" key="3">
    <source>
        <dbReference type="Proteomes" id="UP001501436"/>
    </source>
</evidence>
<accession>A0ABP9FWT6</accession>
<dbReference type="EMBL" id="BAABJI010000002">
    <property type="protein sequence ID" value="GAA4918933.1"/>
    <property type="molecule type" value="Genomic_DNA"/>
</dbReference>
<comment type="caution">
    <text evidence="2">The sequence shown here is derived from an EMBL/GenBank/DDBJ whole genome shotgun (WGS) entry which is preliminary data.</text>
</comment>
<evidence type="ECO:0000313" key="2">
    <source>
        <dbReference type="EMBL" id="GAA4918933.1"/>
    </source>
</evidence>
<dbReference type="Proteomes" id="UP001501436">
    <property type="component" value="Unassembled WGS sequence"/>
</dbReference>
<feature type="transmembrane region" description="Helical" evidence="1">
    <location>
        <begin position="15"/>
        <end position="35"/>
    </location>
</feature>
<keyword evidence="1" id="KW-1133">Transmembrane helix</keyword>
<reference evidence="3" key="1">
    <citation type="journal article" date="2019" name="Int. J. Syst. Evol. Microbiol.">
        <title>The Global Catalogue of Microorganisms (GCM) 10K type strain sequencing project: providing services to taxonomists for standard genome sequencing and annotation.</title>
        <authorList>
            <consortium name="The Broad Institute Genomics Platform"/>
            <consortium name="The Broad Institute Genome Sequencing Center for Infectious Disease"/>
            <person name="Wu L."/>
            <person name="Ma J."/>
        </authorList>
    </citation>
    <scope>NUCLEOTIDE SEQUENCE [LARGE SCALE GENOMIC DNA]</scope>
    <source>
        <strain evidence="3">JCM 18283</strain>
    </source>
</reference>
<evidence type="ECO:0000256" key="1">
    <source>
        <dbReference type="SAM" id="Phobius"/>
    </source>
</evidence>
<keyword evidence="1" id="KW-0812">Transmembrane</keyword>
<dbReference type="Pfam" id="PF14087">
    <property type="entry name" value="DUF4267"/>
    <property type="match status" value="1"/>
</dbReference>
<proteinExistence type="predicted"/>